<keyword evidence="2" id="KW-0732">Signal</keyword>
<dbReference type="PANTHER" id="PTHR38731">
    <property type="entry name" value="LIPL45-RELATED LIPOPROTEIN-RELATED"/>
    <property type="match status" value="1"/>
</dbReference>
<dbReference type="InterPro" id="IPR006860">
    <property type="entry name" value="FecR"/>
</dbReference>
<dbReference type="PANTHER" id="PTHR38731:SF3">
    <property type="entry name" value="BLL6125 PROTEIN"/>
    <property type="match status" value="1"/>
</dbReference>
<feature type="chain" id="PRO_5045299760" evidence="2">
    <location>
        <begin position="25"/>
        <end position="488"/>
    </location>
</feature>
<evidence type="ECO:0000313" key="4">
    <source>
        <dbReference type="EMBL" id="MFC7420000.1"/>
    </source>
</evidence>
<accession>A0ABW2R1W2</accession>
<name>A0ABW2R1W2_9NEIS</name>
<gene>
    <name evidence="4" type="ORF">ACFQNF_08885</name>
</gene>
<dbReference type="RefSeq" id="WP_380187639.1">
    <property type="nucleotide sequence ID" value="NZ_JBHTBQ010000014.1"/>
</dbReference>
<comment type="caution">
    <text evidence="4">The sequence shown here is derived from an EMBL/GenBank/DDBJ whole genome shotgun (WGS) entry which is preliminary data.</text>
</comment>
<proteinExistence type="predicted"/>
<dbReference type="Proteomes" id="UP001596473">
    <property type="component" value="Unassembled WGS sequence"/>
</dbReference>
<sequence length="488" mass="52654">MLKRVDQYLFMFAVLLSASSSVLAQDFANIGTVIAIIGQPTLLRDGRQQPLVKGDVLREGDELHTSGQTSVYLRTFDQGFIAVRPNSVLLIERYRVGKQGSASQFKLQLKSGLMRSVTGQDVQKEKDKYRLNTPVAAIGLRGTDFVVFTDDHATQVAVQKGGVVIEPFSKACSVELGGPCQGINSRELFASAAHMLEVIRGQAVPVKKESSPVLQKELQKEVPKDIAKDKSKEPLKDEPKTAALGSEQTQINTSDLSNARVVANSNSVIDGSLAAKPVIKPVETSPVPVPVPPSVPVVLLPPVSPPPPPVVIEPPKPVVVLTPSIHWGRWQELANLPATAKFTDIYKDGQEAVNAGIYYVMSRDNSNARYGPELGAVNFQMVKHDGILVNTLSNAVTATIAKESSLQINFAAQSFNTHLLLNAAGRDIPINVKGTIESNGFFMNGAVSETQLRGVVSGKDAAEAGYTYYLSPASNEIMSGGTYWLRQR</sequence>
<feature type="region of interest" description="Disordered" evidence="1">
    <location>
        <begin position="210"/>
        <end position="250"/>
    </location>
</feature>
<organism evidence="4 5">
    <name type="scientific">Iodobacter arcticus</name>
    <dbReference type="NCBI Taxonomy" id="590593"/>
    <lineage>
        <taxon>Bacteria</taxon>
        <taxon>Pseudomonadati</taxon>
        <taxon>Pseudomonadota</taxon>
        <taxon>Betaproteobacteria</taxon>
        <taxon>Neisseriales</taxon>
        <taxon>Chitinibacteraceae</taxon>
        <taxon>Iodobacter</taxon>
    </lineage>
</organism>
<dbReference type="Pfam" id="PF04773">
    <property type="entry name" value="FecR"/>
    <property type="match status" value="1"/>
</dbReference>
<dbReference type="EMBL" id="JBHTBQ010000014">
    <property type="protein sequence ID" value="MFC7420000.1"/>
    <property type="molecule type" value="Genomic_DNA"/>
</dbReference>
<evidence type="ECO:0000313" key="5">
    <source>
        <dbReference type="Proteomes" id="UP001596473"/>
    </source>
</evidence>
<feature type="compositionally biased region" description="Basic and acidic residues" evidence="1">
    <location>
        <begin position="217"/>
        <end position="240"/>
    </location>
</feature>
<protein>
    <submittedName>
        <fullName evidence="4">FecR domain-containing protein</fullName>
    </submittedName>
</protein>
<evidence type="ECO:0000256" key="2">
    <source>
        <dbReference type="SAM" id="SignalP"/>
    </source>
</evidence>
<evidence type="ECO:0000259" key="3">
    <source>
        <dbReference type="Pfam" id="PF04773"/>
    </source>
</evidence>
<feature type="domain" description="FecR protein" evidence="3">
    <location>
        <begin position="63"/>
        <end position="163"/>
    </location>
</feature>
<evidence type="ECO:0000256" key="1">
    <source>
        <dbReference type="SAM" id="MobiDB-lite"/>
    </source>
</evidence>
<reference evidence="5" key="1">
    <citation type="journal article" date="2019" name="Int. J. Syst. Evol. Microbiol.">
        <title>The Global Catalogue of Microorganisms (GCM) 10K type strain sequencing project: providing services to taxonomists for standard genome sequencing and annotation.</title>
        <authorList>
            <consortium name="The Broad Institute Genomics Platform"/>
            <consortium name="The Broad Institute Genome Sequencing Center for Infectious Disease"/>
            <person name="Wu L."/>
            <person name="Ma J."/>
        </authorList>
    </citation>
    <scope>NUCLEOTIDE SEQUENCE [LARGE SCALE GENOMIC DNA]</scope>
    <source>
        <strain evidence="5">CCUG 62945</strain>
    </source>
</reference>
<feature type="signal peptide" evidence="2">
    <location>
        <begin position="1"/>
        <end position="24"/>
    </location>
</feature>
<keyword evidence="5" id="KW-1185">Reference proteome</keyword>